<keyword evidence="2" id="KW-1185">Reference proteome</keyword>
<evidence type="ECO:0000313" key="1">
    <source>
        <dbReference type="EMBL" id="KAL2284313.1"/>
    </source>
</evidence>
<organism evidence="1 2">
    <name type="scientific">Diaporthe vaccinii</name>
    <dbReference type="NCBI Taxonomy" id="105482"/>
    <lineage>
        <taxon>Eukaryota</taxon>
        <taxon>Fungi</taxon>
        <taxon>Dikarya</taxon>
        <taxon>Ascomycota</taxon>
        <taxon>Pezizomycotina</taxon>
        <taxon>Sordariomycetes</taxon>
        <taxon>Sordariomycetidae</taxon>
        <taxon>Diaporthales</taxon>
        <taxon>Diaporthaceae</taxon>
        <taxon>Diaporthe</taxon>
        <taxon>Diaporthe eres species complex</taxon>
    </lineage>
</organism>
<dbReference type="Proteomes" id="UP001600888">
    <property type="component" value="Unassembled WGS sequence"/>
</dbReference>
<gene>
    <name evidence="1" type="ORF">FJTKL_09026</name>
</gene>
<evidence type="ECO:0000313" key="2">
    <source>
        <dbReference type="Proteomes" id="UP001600888"/>
    </source>
</evidence>
<comment type="caution">
    <text evidence="1">The sequence shown here is derived from an EMBL/GenBank/DDBJ whole genome shotgun (WGS) entry which is preliminary data.</text>
</comment>
<dbReference type="EMBL" id="JBAWTH010000037">
    <property type="protein sequence ID" value="KAL2284313.1"/>
    <property type="molecule type" value="Genomic_DNA"/>
</dbReference>
<reference evidence="1 2" key="1">
    <citation type="submission" date="2024-03" db="EMBL/GenBank/DDBJ databases">
        <title>A high-quality draft genome sequence of Diaporthe vaccinii, a causative agent of upright dieback and viscid rot disease in cranberry plants.</title>
        <authorList>
            <person name="Sarrasin M."/>
            <person name="Lang B.F."/>
            <person name="Burger G."/>
        </authorList>
    </citation>
    <scope>NUCLEOTIDE SEQUENCE [LARGE SCALE GENOMIC DNA]</scope>
    <source>
        <strain evidence="1 2">IS7</strain>
    </source>
</reference>
<name>A0ABR4EPG3_9PEZI</name>
<proteinExistence type="predicted"/>
<accession>A0ABR4EPG3</accession>
<sequence length="112" mass="12370">MITPDDDVPTARYPAGCLLETWGTLLTQPWTLLSSRNQRDVTVPKYVQAPNTISNTRYQVHFPRLLALPPRREPLISVIPESPLGIGRRVDPRLAALAIPTCRARIISSGGS</sequence>
<protein>
    <submittedName>
        <fullName evidence="1">Uncharacterized protein</fullName>
    </submittedName>
</protein>